<dbReference type="Proteomes" id="UP000646548">
    <property type="component" value="Unassembled WGS sequence"/>
</dbReference>
<feature type="region of interest" description="Disordered" evidence="1">
    <location>
        <begin position="45"/>
        <end position="69"/>
    </location>
</feature>
<comment type="caution">
    <text evidence="2">The sequence shown here is derived from an EMBL/GenBank/DDBJ whole genome shotgun (WGS) entry which is preliminary data.</text>
</comment>
<protein>
    <submittedName>
        <fullName evidence="2">Uncharacterized protein</fullName>
    </submittedName>
</protein>
<accession>A0A834C245</accession>
<sequence length="69" mass="7740">MERGFHHEREEGPVQTEENLVDPDESLDLTVTAERVRVCGYFSSGSLSSSEHTCPRDPQVTFRSDPSTT</sequence>
<organism evidence="2 3">
    <name type="scientific">Oryzias melastigma</name>
    <name type="common">Marine medaka</name>
    <dbReference type="NCBI Taxonomy" id="30732"/>
    <lineage>
        <taxon>Eukaryota</taxon>
        <taxon>Metazoa</taxon>
        <taxon>Chordata</taxon>
        <taxon>Craniata</taxon>
        <taxon>Vertebrata</taxon>
        <taxon>Euteleostomi</taxon>
        <taxon>Actinopterygii</taxon>
        <taxon>Neopterygii</taxon>
        <taxon>Teleostei</taxon>
        <taxon>Neoteleostei</taxon>
        <taxon>Acanthomorphata</taxon>
        <taxon>Ovalentaria</taxon>
        <taxon>Atherinomorphae</taxon>
        <taxon>Beloniformes</taxon>
        <taxon>Adrianichthyidae</taxon>
        <taxon>Oryziinae</taxon>
        <taxon>Oryzias</taxon>
    </lineage>
</organism>
<evidence type="ECO:0000313" key="2">
    <source>
        <dbReference type="EMBL" id="KAF6724048.1"/>
    </source>
</evidence>
<evidence type="ECO:0000256" key="1">
    <source>
        <dbReference type="SAM" id="MobiDB-lite"/>
    </source>
</evidence>
<name>A0A834C245_ORYME</name>
<feature type="compositionally biased region" description="Basic and acidic residues" evidence="1">
    <location>
        <begin position="1"/>
        <end position="12"/>
    </location>
</feature>
<feature type="region of interest" description="Disordered" evidence="1">
    <location>
        <begin position="1"/>
        <end position="25"/>
    </location>
</feature>
<evidence type="ECO:0000313" key="3">
    <source>
        <dbReference type="Proteomes" id="UP000646548"/>
    </source>
</evidence>
<proteinExistence type="predicted"/>
<dbReference type="AlphaFoldDB" id="A0A834C245"/>
<reference evidence="2" key="1">
    <citation type="journal article" name="BMC Genomics">
        <title>Long-read sequencing and de novo genome assembly of marine medaka (Oryzias melastigma).</title>
        <authorList>
            <person name="Liang P."/>
            <person name="Saqib H.S.A."/>
            <person name="Ni X."/>
            <person name="Shen Y."/>
        </authorList>
    </citation>
    <scope>NUCLEOTIDE SEQUENCE</scope>
    <source>
        <strain evidence="2">Bigg-433</strain>
    </source>
</reference>
<gene>
    <name evidence="2" type="ORF">FQA47_003492</name>
</gene>
<dbReference type="EMBL" id="WKFB01000404">
    <property type="protein sequence ID" value="KAF6724048.1"/>
    <property type="molecule type" value="Genomic_DNA"/>
</dbReference>